<keyword evidence="3" id="KW-1185">Reference proteome</keyword>
<reference evidence="2" key="2">
    <citation type="submission" date="2020-05" db="UniProtKB">
        <authorList>
            <consortium name="EnsemblMetazoa"/>
        </authorList>
    </citation>
    <scope>IDENTIFICATION</scope>
    <source>
        <strain evidence="2">CM1001059</strain>
    </source>
</reference>
<dbReference type="STRING" id="34690.A0A182U4X0"/>
<evidence type="ECO:0000313" key="3">
    <source>
        <dbReference type="Proteomes" id="UP000075902"/>
    </source>
</evidence>
<reference evidence="3" key="1">
    <citation type="submission" date="2014-01" db="EMBL/GenBank/DDBJ databases">
        <title>The Genome Sequence of Anopheles melas CM1001059_A (V2).</title>
        <authorList>
            <consortium name="The Broad Institute Genomics Platform"/>
            <person name="Neafsey D.E."/>
            <person name="Besansky N."/>
            <person name="Howell P."/>
            <person name="Walton C."/>
            <person name="Young S.K."/>
            <person name="Zeng Q."/>
            <person name="Gargeya S."/>
            <person name="Fitzgerald M."/>
            <person name="Haas B."/>
            <person name="Abouelleil A."/>
            <person name="Allen A.W."/>
            <person name="Alvarado L."/>
            <person name="Arachchi H.M."/>
            <person name="Berlin A.M."/>
            <person name="Chapman S.B."/>
            <person name="Gainer-Dewar J."/>
            <person name="Goldberg J."/>
            <person name="Griggs A."/>
            <person name="Gujja S."/>
            <person name="Hansen M."/>
            <person name="Howarth C."/>
            <person name="Imamovic A."/>
            <person name="Ireland A."/>
            <person name="Larimer J."/>
            <person name="McCowan C."/>
            <person name="Murphy C."/>
            <person name="Pearson M."/>
            <person name="Poon T.W."/>
            <person name="Priest M."/>
            <person name="Roberts A."/>
            <person name="Saif S."/>
            <person name="Shea T."/>
            <person name="Sisk P."/>
            <person name="Sykes S."/>
            <person name="Wortman J."/>
            <person name="Nusbaum C."/>
            <person name="Birren B."/>
        </authorList>
    </citation>
    <scope>NUCLEOTIDE SEQUENCE [LARGE SCALE GENOMIC DNA]</scope>
    <source>
        <strain evidence="3">CM1001059</strain>
    </source>
</reference>
<dbReference type="GO" id="GO:0032039">
    <property type="term" value="C:integrator complex"/>
    <property type="evidence" value="ECO:0007669"/>
    <property type="project" value="InterPro"/>
</dbReference>
<dbReference type="AlphaFoldDB" id="A0A182U4X0"/>
<dbReference type="PANTHER" id="PTHR13532:SF3">
    <property type="entry name" value="INTEGRATOR COMPLEX SUBUNIT 14"/>
    <property type="match status" value="1"/>
</dbReference>
<accession>A0A182U4X0</accession>
<dbReference type="GO" id="GO:0034472">
    <property type="term" value="P:snRNA 3'-end processing"/>
    <property type="evidence" value="ECO:0007669"/>
    <property type="project" value="TreeGrafter"/>
</dbReference>
<dbReference type="VEuPathDB" id="VectorBase:AMEC013959"/>
<dbReference type="PANTHER" id="PTHR13532">
    <property type="match status" value="1"/>
</dbReference>
<name>A0A182U4X0_9DIPT</name>
<evidence type="ECO:0000313" key="2">
    <source>
        <dbReference type="EnsemblMetazoa" id="AMEC013959-PA"/>
    </source>
</evidence>
<evidence type="ECO:0000256" key="1">
    <source>
        <dbReference type="SAM" id="MobiDB-lite"/>
    </source>
</evidence>
<feature type="region of interest" description="Disordered" evidence="1">
    <location>
        <begin position="79"/>
        <end position="114"/>
    </location>
</feature>
<proteinExistence type="predicted"/>
<dbReference type="InterPro" id="IPR039841">
    <property type="entry name" value="INTS14"/>
</dbReference>
<organism evidence="2 3">
    <name type="scientific">Anopheles melas</name>
    <dbReference type="NCBI Taxonomy" id="34690"/>
    <lineage>
        <taxon>Eukaryota</taxon>
        <taxon>Metazoa</taxon>
        <taxon>Ecdysozoa</taxon>
        <taxon>Arthropoda</taxon>
        <taxon>Hexapoda</taxon>
        <taxon>Insecta</taxon>
        <taxon>Pterygota</taxon>
        <taxon>Neoptera</taxon>
        <taxon>Endopterygota</taxon>
        <taxon>Diptera</taxon>
        <taxon>Nematocera</taxon>
        <taxon>Culicoidea</taxon>
        <taxon>Culicidae</taxon>
        <taxon>Anophelinae</taxon>
        <taxon>Anopheles</taxon>
    </lineage>
</organism>
<protein>
    <recommendedName>
        <fullName evidence="4">Integrator complex subunit 14</fullName>
    </recommendedName>
</protein>
<dbReference type="EnsemblMetazoa" id="AMEC013959-RA">
    <property type="protein sequence ID" value="AMEC013959-PA"/>
    <property type="gene ID" value="AMEC013959"/>
</dbReference>
<feature type="compositionally biased region" description="Basic and acidic residues" evidence="1">
    <location>
        <begin position="91"/>
        <end position="106"/>
    </location>
</feature>
<evidence type="ECO:0008006" key="4">
    <source>
        <dbReference type="Google" id="ProtNLM"/>
    </source>
</evidence>
<sequence>MPTIIALDVSLSMSRPIPNQTTGTGGPGSSGSENVLTYHQLAIQGVNYILDYLSKHARLEFVSLPAFCKFTPRTGKVTNERVATHKHARGKHEQHDSTDHTRKEMCNAETLPSP</sequence>
<dbReference type="Proteomes" id="UP000075902">
    <property type="component" value="Unassembled WGS sequence"/>
</dbReference>